<dbReference type="RefSeq" id="WP_033474548.1">
    <property type="nucleotide sequence ID" value="NZ_JGWH01000108.1"/>
</dbReference>
<evidence type="ECO:0000313" key="1">
    <source>
        <dbReference type="EMBL" id="KCV34114.1"/>
    </source>
</evidence>
<comment type="caution">
    <text evidence="1">The sequence shown here is derived from an EMBL/GenBank/DDBJ whole genome shotgun (WGS) entry which is preliminary data.</text>
</comment>
<protein>
    <submittedName>
        <fullName evidence="1">Uncharacterized protein</fullName>
    </submittedName>
</protein>
<gene>
    <name evidence="1" type="ORF">L490_3357</name>
</gene>
<proteinExistence type="predicted"/>
<dbReference type="Proteomes" id="UP000025756">
    <property type="component" value="Unassembled WGS sequence"/>
</dbReference>
<evidence type="ECO:0000313" key="2">
    <source>
        <dbReference type="Proteomes" id="UP000025756"/>
    </source>
</evidence>
<name>A0ABR4RET1_BORBO</name>
<sequence>MTTINDGGPAFPARIGEAAGRLAERPYLPGDTLPAVRSYCLVSGANSDIESDQHRGYRWRQVLGYSDDLEFVCMQTHTESDACWPTVERLSNCWFAEVPHPMAGYVVARAEESVARAQLGVYA</sequence>
<accession>A0ABR4RET1</accession>
<keyword evidence="2" id="KW-1185">Reference proteome</keyword>
<dbReference type="EMBL" id="JGWH01000108">
    <property type="protein sequence ID" value="KCV34114.1"/>
    <property type="molecule type" value="Genomic_DNA"/>
</dbReference>
<organism evidence="1 2">
    <name type="scientific">Bordetella bronchiseptica 00-P-2796</name>
    <dbReference type="NCBI Taxonomy" id="1331199"/>
    <lineage>
        <taxon>Bacteria</taxon>
        <taxon>Pseudomonadati</taxon>
        <taxon>Pseudomonadota</taxon>
        <taxon>Betaproteobacteria</taxon>
        <taxon>Burkholderiales</taxon>
        <taxon>Alcaligenaceae</taxon>
        <taxon>Bordetella</taxon>
    </lineage>
</organism>
<reference evidence="1 2" key="1">
    <citation type="submission" date="2014-03" db="EMBL/GenBank/DDBJ databases">
        <title>Genome sequence of Bordetella bronchiseptica.</title>
        <authorList>
            <person name="Harvill E."/>
            <person name="Goodfield L.L."/>
            <person name="Ivanov Y.V."/>
            <person name="Meyer J.A."/>
            <person name="Muse S.J."/>
            <person name="Jacobs N."/>
            <person name="Bendor L."/>
            <person name="Smallridge W.E."/>
            <person name="Brinkac L.M."/>
            <person name="Sanka R."/>
            <person name="Kim M."/>
            <person name="Losada L."/>
        </authorList>
    </citation>
    <scope>NUCLEOTIDE SEQUENCE [LARGE SCALE GENOMIC DNA]</scope>
    <source>
        <strain evidence="1 2">00-P-2796</strain>
    </source>
</reference>